<evidence type="ECO:0000256" key="2">
    <source>
        <dbReference type="ARBA" id="ARBA00012438"/>
    </source>
</evidence>
<dbReference type="AlphaFoldDB" id="A0A2S7XN59"/>
<name>A0A2S7XN59_9GAMM</name>
<dbReference type="GO" id="GO:0000155">
    <property type="term" value="F:phosphorelay sensor kinase activity"/>
    <property type="evidence" value="ECO:0007669"/>
    <property type="project" value="InterPro"/>
</dbReference>
<evidence type="ECO:0000313" key="8">
    <source>
        <dbReference type="Proteomes" id="UP000239936"/>
    </source>
</evidence>
<accession>A0A2S7XN59</accession>
<dbReference type="EMBL" id="PPGH01000037">
    <property type="protein sequence ID" value="PQJ95086.1"/>
    <property type="molecule type" value="Genomic_DNA"/>
</dbReference>
<dbReference type="PANTHER" id="PTHR43711:SF31">
    <property type="entry name" value="HISTIDINE KINASE"/>
    <property type="match status" value="1"/>
</dbReference>
<evidence type="ECO:0000256" key="3">
    <source>
        <dbReference type="ARBA" id="ARBA00022679"/>
    </source>
</evidence>
<evidence type="ECO:0000256" key="1">
    <source>
        <dbReference type="ARBA" id="ARBA00000085"/>
    </source>
</evidence>
<feature type="domain" description="Signal transduction histidine kinase dimerisation/phosphoacceptor" evidence="6">
    <location>
        <begin position="116"/>
        <end position="143"/>
    </location>
</feature>
<comment type="caution">
    <text evidence="7">The sequence shown here is derived from an EMBL/GenBank/DDBJ whole genome shotgun (WGS) entry which is preliminary data.</text>
</comment>
<dbReference type="PANTHER" id="PTHR43711">
    <property type="entry name" value="TWO-COMPONENT HISTIDINE KINASE"/>
    <property type="match status" value="1"/>
</dbReference>
<evidence type="ECO:0000256" key="5">
    <source>
        <dbReference type="ARBA" id="ARBA00023012"/>
    </source>
</evidence>
<evidence type="ECO:0000256" key="4">
    <source>
        <dbReference type="ARBA" id="ARBA00022777"/>
    </source>
</evidence>
<keyword evidence="4" id="KW-0418">Kinase</keyword>
<organism evidence="7 8">
    <name type="scientific">Chromatium okenii</name>
    <dbReference type="NCBI Taxonomy" id="61644"/>
    <lineage>
        <taxon>Bacteria</taxon>
        <taxon>Pseudomonadati</taxon>
        <taxon>Pseudomonadota</taxon>
        <taxon>Gammaproteobacteria</taxon>
        <taxon>Chromatiales</taxon>
        <taxon>Chromatiaceae</taxon>
        <taxon>Chromatium</taxon>
    </lineage>
</organism>
<sequence length="157" mass="17453">MAYFYHAMRIQQNDGCINYRSYWQNGCGFFPAEVAAQFRADDQIAAESATPILCEEWITYRSDGHRALWATVKTVWSTDGHKLLGVLGIARDITERQTLLAELKQAHQAALAASDAKSKFLSTMSHELRTPLNIIIGFAQMLDLGAPNSLSCNSAKQ</sequence>
<evidence type="ECO:0000313" key="7">
    <source>
        <dbReference type="EMBL" id="PQJ95086.1"/>
    </source>
</evidence>
<dbReference type="SUPFAM" id="SSF55785">
    <property type="entry name" value="PYP-like sensor domain (PAS domain)"/>
    <property type="match status" value="1"/>
</dbReference>
<dbReference type="Pfam" id="PF00512">
    <property type="entry name" value="HisKA"/>
    <property type="match status" value="1"/>
</dbReference>
<dbReference type="SUPFAM" id="SSF47384">
    <property type="entry name" value="Homodimeric domain of signal transducing histidine kinase"/>
    <property type="match status" value="1"/>
</dbReference>
<dbReference type="Gene3D" id="1.10.287.130">
    <property type="match status" value="1"/>
</dbReference>
<evidence type="ECO:0000259" key="6">
    <source>
        <dbReference type="Pfam" id="PF00512"/>
    </source>
</evidence>
<keyword evidence="8" id="KW-1185">Reference proteome</keyword>
<keyword evidence="5" id="KW-0902">Two-component regulatory system</keyword>
<dbReference type="Proteomes" id="UP000239936">
    <property type="component" value="Unassembled WGS sequence"/>
</dbReference>
<dbReference type="InterPro" id="IPR050736">
    <property type="entry name" value="Sensor_HK_Regulatory"/>
</dbReference>
<dbReference type="CDD" id="cd00082">
    <property type="entry name" value="HisKA"/>
    <property type="match status" value="1"/>
</dbReference>
<reference evidence="7 8" key="1">
    <citation type="submission" date="2018-01" db="EMBL/GenBank/DDBJ databases">
        <title>The complete genome sequence of Chromatium okenii LaCa, a purple sulfur bacterium with a turbulent life.</title>
        <authorList>
            <person name="Luedin S.M."/>
            <person name="Liechti N."/>
            <person name="Storelli N."/>
            <person name="Danza F."/>
            <person name="Wittwer M."/>
            <person name="Pothier J.F."/>
            <person name="Tonolla M.A."/>
        </authorList>
    </citation>
    <scope>NUCLEOTIDE SEQUENCE [LARGE SCALE GENOMIC DNA]</scope>
    <source>
        <strain evidence="7 8">LaCa</strain>
    </source>
</reference>
<comment type="catalytic activity">
    <reaction evidence="1">
        <text>ATP + protein L-histidine = ADP + protein N-phospho-L-histidine.</text>
        <dbReference type="EC" id="2.7.13.3"/>
    </reaction>
</comment>
<gene>
    <name evidence="7" type="ORF">CXB77_12265</name>
</gene>
<protein>
    <recommendedName>
        <fullName evidence="2">histidine kinase</fullName>
        <ecNumber evidence="2">2.7.13.3</ecNumber>
    </recommendedName>
</protein>
<proteinExistence type="predicted"/>
<dbReference type="InterPro" id="IPR035965">
    <property type="entry name" value="PAS-like_dom_sf"/>
</dbReference>
<dbReference type="Gene3D" id="3.30.450.20">
    <property type="entry name" value="PAS domain"/>
    <property type="match status" value="1"/>
</dbReference>
<dbReference type="EC" id="2.7.13.3" evidence="2"/>
<keyword evidence="3" id="KW-0808">Transferase</keyword>
<dbReference type="InterPro" id="IPR003661">
    <property type="entry name" value="HisK_dim/P_dom"/>
</dbReference>
<dbReference type="InterPro" id="IPR036097">
    <property type="entry name" value="HisK_dim/P_sf"/>
</dbReference>